<evidence type="ECO:0000313" key="1">
    <source>
        <dbReference type="EMBL" id="EZG76061.1"/>
    </source>
</evidence>
<reference evidence="1" key="1">
    <citation type="submission" date="2013-12" db="EMBL/GenBank/DDBJ databases">
        <authorList>
            <person name="Omoto C.K."/>
            <person name="Sibley D."/>
            <person name="Venepally P."/>
            <person name="Hadjithomas M."/>
            <person name="Karamycheva S."/>
            <person name="Brunk B."/>
            <person name="Roos D."/>
            <person name="Caler E."/>
            <person name="Lorenzi H."/>
        </authorList>
    </citation>
    <scope>NUCLEOTIDE SEQUENCE</scope>
</reference>
<dbReference type="RefSeq" id="XP_011129595.1">
    <property type="nucleotide sequence ID" value="XM_011131293.1"/>
</dbReference>
<proteinExistence type="predicted"/>
<dbReference type="Proteomes" id="UP000019763">
    <property type="component" value="Unassembled WGS sequence"/>
</dbReference>
<gene>
    <name evidence="1" type="ORF">GNI_045710</name>
</gene>
<sequence>MLASPKIFVDGSRAGTETVKLSASDCVTSIGEEIRNSDNASETKVLGVAGRLRRTAEPDATVKSIGPTGDGALTQTRFSGEVDSTCDCSTESERTDFTTVSGFGIFRAGTFRALTTGASVLVVAEARALLVMTRSAATGTAARMLRVMPRNSAVVDAAVVDAAVVDAAVVDPVVVGLFFLVAARLACNSFRRVEVDTDEILSRTTGVDICIRSDVAKTTRLQCSGSWSFWTLSTTRIFDNLLDKKL</sequence>
<dbReference type="GeneID" id="22911717"/>
<evidence type="ECO:0000313" key="2">
    <source>
        <dbReference type="Proteomes" id="UP000019763"/>
    </source>
</evidence>
<organism evidence="1 2">
    <name type="scientific">Gregarina niphandrodes</name>
    <name type="common">Septate eugregarine</name>
    <dbReference type="NCBI Taxonomy" id="110365"/>
    <lineage>
        <taxon>Eukaryota</taxon>
        <taxon>Sar</taxon>
        <taxon>Alveolata</taxon>
        <taxon>Apicomplexa</taxon>
        <taxon>Conoidasida</taxon>
        <taxon>Gregarinasina</taxon>
        <taxon>Eugregarinorida</taxon>
        <taxon>Gregarinidae</taxon>
        <taxon>Gregarina</taxon>
    </lineage>
</organism>
<protein>
    <submittedName>
        <fullName evidence="1">Uncharacterized protein</fullName>
    </submittedName>
</protein>
<keyword evidence="2" id="KW-1185">Reference proteome</keyword>
<dbReference type="EMBL" id="AFNH02000350">
    <property type="protein sequence ID" value="EZG76061.1"/>
    <property type="molecule type" value="Genomic_DNA"/>
</dbReference>
<comment type="caution">
    <text evidence="1">The sequence shown here is derived from an EMBL/GenBank/DDBJ whole genome shotgun (WGS) entry which is preliminary data.</text>
</comment>
<accession>A0A023B9W8</accession>
<name>A0A023B9W8_GRENI</name>
<dbReference type="VEuPathDB" id="CryptoDB:GNI_045710"/>
<dbReference type="AlphaFoldDB" id="A0A023B9W8"/>